<dbReference type="SUPFAM" id="SSF101447">
    <property type="entry name" value="Formin homology 2 domain (FH2 domain)"/>
    <property type="match status" value="1"/>
</dbReference>
<evidence type="ECO:0000259" key="2">
    <source>
        <dbReference type="PROSITE" id="PS51444"/>
    </source>
</evidence>
<dbReference type="PANTHER" id="PTHR46345">
    <property type="entry name" value="INVERTED FORMIN-2"/>
    <property type="match status" value="1"/>
</dbReference>
<feature type="compositionally biased region" description="Basic and acidic residues" evidence="1">
    <location>
        <begin position="577"/>
        <end position="587"/>
    </location>
</feature>
<feature type="non-terminal residue" evidence="3">
    <location>
        <position position="1"/>
    </location>
</feature>
<protein>
    <recommendedName>
        <fullName evidence="2">FH2 domain-containing protein</fullName>
    </recommendedName>
</protein>
<feature type="region of interest" description="Disordered" evidence="1">
    <location>
        <begin position="410"/>
        <end position="496"/>
    </location>
</feature>
<gene>
    <name evidence="3" type="ORF">GOODEAATRI_021890</name>
</gene>
<evidence type="ECO:0000313" key="4">
    <source>
        <dbReference type="Proteomes" id="UP001476798"/>
    </source>
</evidence>
<feature type="domain" description="FH2" evidence="2">
    <location>
        <begin position="1"/>
        <end position="418"/>
    </location>
</feature>
<evidence type="ECO:0000256" key="1">
    <source>
        <dbReference type="SAM" id="MobiDB-lite"/>
    </source>
</evidence>
<dbReference type="Proteomes" id="UP001476798">
    <property type="component" value="Unassembled WGS sequence"/>
</dbReference>
<proteinExistence type="predicted"/>
<comment type="caution">
    <text evidence="3">The sequence shown here is derived from an EMBL/GenBank/DDBJ whole genome shotgun (WGS) entry which is preliminary data.</text>
</comment>
<dbReference type="SMART" id="SM00498">
    <property type="entry name" value="FH2"/>
    <property type="match status" value="1"/>
</dbReference>
<feature type="compositionally biased region" description="Polar residues" evidence="1">
    <location>
        <begin position="535"/>
        <end position="547"/>
    </location>
</feature>
<keyword evidence="4" id="KW-1185">Reference proteome</keyword>
<dbReference type="InterPro" id="IPR042201">
    <property type="entry name" value="FH2_Formin_sf"/>
</dbReference>
<dbReference type="Gene3D" id="1.20.58.2220">
    <property type="entry name" value="Formin, FH2 domain"/>
    <property type="match status" value="2"/>
</dbReference>
<evidence type="ECO:0000313" key="3">
    <source>
        <dbReference type="EMBL" id="MEQ2179174.1"/>
    </source>
</evidence>
<feature type="compositionally biased region" description="Low complexity" evidence="1">
    <location>
        <begin position="462"/>
        <end position="487"/>
    </location>
</feature>
<dbReference type="PANTHER" id="PTHR46345:SF7">
    <property type="entry name" value="FH2 DOMAIN CONTAINING 3-RELATED"/>
    <property type="match status" value="1"/>
</dbReference>
<reference evidence="3 4" key="1">
    <citation type="submission" date="2021-06" db="EMBL/GenBank/DDBJ databases">
        <authorList>
            <person name="Palmer J.M."/>
        </authorList>
    </citation>
    <scope>NUCLEOTIDE SEQUENCE [LARGE SCALE GENOMIC DNA]</scope>
    <source>
        <strain evidence="3 4">GA_2019</strain>
        <tissue evidence="3">Muscle</tissue>
    </source>
</reference>
<accession>A0ABV0P6U5</accession>
<dbReference type="PROSITE" id="PS51444">
    <property type="entry name" value="FH2"/>
    <property type="match status" value="1"/>
</dbReference>
<name>A0ABV0P6U5_9TELE</name>
<organism evidence="3 4">
    <name type="scientific">Goodea atripinnis</name>
    <dbReference type="NCBI Taxonomy" id="208336"/>
    <lineage>
        <taxon>Eukaryota</taxon>
        <taxon>Metazoa</taxon>
        <taxon>Chordata</taxon>
        <taxon>Craniata</taxon>
        <taxon>Vertebrata</taxon>
        <taxon>Euteleostomi</taxon>
        <taxon>Actinopterygii</taxon>
        <taxon>Neopterygii</taxon>
        <taxon>Teleostei</taxon>
        <taxon>Neoteleostei</taxon>
        <taxon>Acanthomorphata</taxon>
        <taxon>Ovalentaria</taxon>
        <taxon>Atherinomorphae</taxon>
        <taxon>Cyprinodontiformes</taxon>
        <taxon>Goodeidae</taxon>
        <taxon>Goodea</taxon>
    </lineage>
</organism>
<dbReference type="InterPro" id="IPR015425">
    <property type="entry name" value="FH2_Formin"/>
</dbReference>
<dbReference type="EMBL" id="JAHRIO010062151">
    <property type="protein sequence ID" value="MEQ2179174.1"/>
    <property type="molecule type" value="Genomic_DNA"/>
</dbReference>
<dbReference type="Pfam" id="PF02181">
    <property type="entry name" value="FH2"/>
    <property type="match status" value="1"/>
</dbReference>
<feature type="region of interest" description="Disordered" evidence="1">
    <location>
        <begin position="533"/>
        <end position="593"/>
    </location>
</feature>
<feature type="compositionally biased region" description="Low complexity" evidence="1">
    <location>
        <begin position="561"/>
        <end position="576"/>
    </location>
</feature>
<sequence>LNWDTIPNHHVLGKLNVWTSKRTQRDLVLDIRTMEELFSHVDKRASLRSSRVLGLSKSDGMNLCAQESQVTILDSKRCMNIGIFLRHFKRPVSEIVEDIHQGNWLRFGNGKLKELCKLLPEEIEVKQLLSYKGKLSVLPEADQFMVQLIKVPGYRERLKLMVLREEFFPLMEEVKNAIAVMTKAANELLDCDDLHSVIQLVLKAGNYMNAVGIFLSQSFFFHCIVFTSGCCAYVEMSLKELQTLTDAVAEYFCEDPATFKLEECCSIFYSFCKRFEKAVKENREREAAEQRHKRTESMRIAAKRCSVASCSAPEPADDSSCLESALHNLLSKPLSGLTRCRKNNPPQAEGLDSESCSQTLQNEMLMPCKTKDSPEKKQAKLLKENMELAKLEEEEAEKMREITRKVLHYQRSKGIHNDDRVSGSPQCSKGEQDEAGTPCTPQPRTRDYFFASNGNVGSPWTILSPISSSPRNNPLRNRCRRASSASSTNDPDDRVWESDENNFLTIGSSQESLTSLSGGSASLPECLRRRALSQGPLSRSASMNETLRSPGMGSRLRCLFQRSTSQRSYSSGSRTGNMKEGESDRKVGNYAEGSSGFKSFFKLIGGKSKLSDLEEQNFKESTT</sequence>